<feature type="domain" description="C2H2-type" evidence="8">
    <location>
        <begin position="47"/>
        <end position="74"/>
    </location>
</feature>
<evidence type="ECO:0000256" key="6">
    <source>
        <dbReference type="ARBA" id="ARBA00023242"/>
    </source>
</evidence>
<dbReference type="Gene3D" id="3.30.160.60">
    <property type="entry name" value="Classic Zinc Finger"/>
    <property type="match status" value="3"/>
</dbReference>
<feature type="domain" description="C2H2-type" evidence="8">
    <location>
        <begin position="76"/>
        <end position="98"/>
    </location>
</feature>
<dbReference type="PROSITE" id="PS00028">
    <property type="entry name" value="ZINC_FINGER_C2H2_1"/>
    <property type="match status" value="3"/>
</dbReference>
<keyword evidence="3" id="KW-0677">Repeat</keyword>
<dbReference type="Pfam" id="PF00096">
    <property type="entry name" value="zf-C2H2"/>
    <property type="match status" value="1"/>
</dbReference>
<dbReference type="SUPFAM" id="SSF57667">
    <property type="entry name" value="beta-beta-alpha zinc fingers"/>
    <property type="match status" value="2"/>
</dbReference>
<dbReference type="PANTHER" id="PTHR24406">
    <property type="entry name" value="TRANSCRIPTIONAL REPRESSOR CTCFL-RELATED"/>
    <property type="match status" value="1"/>
</dbReference>
<organism evidence="9 10">
    <name type="scientific">Chilo suppressalis</name>
    <name type="common">Asiatic rice borer moth</name>
    <dbReference type="NCBI Taxonomy" id="168631"/>
    <lineage>
        <taxon>Eukaryota</taxon>
        <taxon>Metazoa</taxon>
        <taxon>Ecdysozoa</taxon>
        <taxon>Arthropoda</taxon>
        <taxon>Hexapoda</taxon>
        <taxon>Insecta</taxon>
        <taxon>Pterygota</taxon>
        <taxon>Neoptera</taxon>
        <taxon>Endopterygota</taxon>
        <taxon>Lepidoptera</taxon>
        <taxon>Glossata</taxon>
        <taxon>Ditrysia</taxon>
        <taxon>Pyraloidea</taxon>
        <taxon>Crambidae</taxon>
        <taxon>Crambinae</taxon>
        <taxon>Chilo</taxon>
    </lineage>
</organism>
<keyword evidence="10" id="KW-1185">Reference proteome</keyword>
<evidence type="ECO:0000256" key="1">
    <source>
        <dbReference type="ARBA" id="ARBA00004123"/>
    </source>
</evidence>
<evidence type="ECO:0000313" key="10">
    <source>
        <dbReference type="Proteomes" id="UP001153292"/>
    </source>
</evidence>
<protein>
    <recommendedName>
        <fullName evidence="8">C2H2-type domain-containing protein</fullName>
    </recommendedName>
</protein>
<evidence type="ECO:0000256" key="5">
    <source>
        <dbReference type="ARBA" id="ARBA00022833"/>
    </source>
</evidence>
<evidence type="ECO:0000256" key="7">
    <source>
        <dbReference type="PROSITE-ProRule" id="PRU00042"/>
    </source>
</evidence>
<keyword evidence="4 7" id="KW-0863">Zinc-finger</keyword>
<feature type="domain" description="C2H2-type" evidence="8">
    <location>
        <begin position="242"/>
        <end position="260"/>
    </location>
</feature>
<dbReference type="InterPro" id="IPR050888">
    <property type="entry name" value="ZnF_C2H2-type_TF"/>
</dbReference>
<keyword evidence="2" id="KW-0479">Metal-binding</keyword>
<keyword evidence="5" id="KW-0862">Zinc</keyword>
<reference evidence="9" key="1">
    <citation type="submission" date="2021-12" db="EMBL/GenBank/DDBJ databases">
        <authorList>
            <person name="King R."/>
        </authorList>
    </citation>
    <scope>NUCLEOTIDE SEQUENCE</scope>
</reference>
<evidence type="ECO:0000313" key="9">
    <source>
        <dbReference type="EMBL" id="CAH0404033.1"/>
    </source>
</evidence>
<accession>A0ABN8B492</accession>
<name>A0ABN8B492_CHISP</name>
<dbReference type="Proteomes" id="UP001153292">
    <property type="component" value="Chromosome 27"/>
</dbReference>
<dbReference type="Pfam" id="PF05605">
    <property type="entry name" value="zf-Di19"/>
    <property type="match status" value="1"/>
</dbReference>
<comment type="subcellular location">
    <subcellularLocation>
        <location evidence="1">Nucleus</location>
    </subcellularLocation>
</comment>
<dbReference type="PROSITE" id="PS50157">
    <property type="entry name" value="ZINC_FINGER_C2H2_2"/>
    <property type="match status" value="4"/>
</dbReference>
<sequence>MGQDNGEKLSRKLPTKNLCHICNKHISGGSYFLKAHLFQHKVVKPRFDCPFCSKQYFRRDVYKKHLEIHTGRTKVYVCDYCDRGFVDKRNLITHLNVHEDVNYVTRQRYDCRACGAQYCEERLLKYHIRKEHFNLQQKEKLSDTKHLNETWVEKVLESNVCVQMTKINNNVITIKKCSTIKEENGESKMDKDSQFASYINSVFGNNDKSQYSKAICDYCNKQMLKKSLLNHIRERHLNIRKFKCVECNRSFNRQYQLTDHSCGKIRRRGLKGTLGFS</sequence>
<proteinExistence type="predicted"/>
<dbReference type="InterPro" id="IPR008598">
    <property type="entry name" value="Di19_Zn-bd"/>
</dbReference>
<evidence type="ECO:0000256" key="4">
    <source>
        <dbReference type="ARBA" id="ARBA00022771"/>
    </source>
</evidence>
<evidence type="ECO:0000259" key="8">
    <source>
        <dbReference type="PROSITE" id="PS50157"/>
    </source>
</evidence>
<dbReference type="SMART" id="SM00355">
    <property type="entry name" value="ZnF_C2H2"/>
    <property type="match status" value="6"/>
</dbReference>
<keyword evidence="6" id="KW-0539">Nucleus</keyword>
<dbReference type="InterPro" id="IPR036236">
    <property type="entry name" value="Znf_C2H2_sf"/>
</dbReference>
<evidence type="ECO:0000256" key="3">
    <source>
        <dbReference type="ARBA" id="ARBA00022737"/>
    </source>
</evidence>
<evidence type="ECO:0000256" key="2">
    <source>
        <dbReference type="ARBA" id="ARBA00022723"/>
    </source>
</evidence>
<dbReference type="InterPro" id="IPR013087">
    <property type="entry name" value="Znf_C2H2_type"/>
</dbReference>
<dbReference type="EMBL" id="OU963920">
    <property type="protein sequence ID" value="CAH0404033.1"/>
    <property type="molecule type" value="Genomic_DNA"/>
</dbReference>
<feature type="domain" description="C2H2-type" evidence="8">
    <location>
        <begin position="109"/>
        <end position="137"/>
    </location>
</feature>
<gene>
    <name evidence="9" type="ORF">CHILSU_LOCUS7337</name>
</gene>